<dbReference type="InterPro" id="IPR002641">
    <property type="entry name" value="PNPLA_dom"/>
</dbReference>
<sequence>MKNKFLSQEECRFLYILSLFLLCLLSPMWAQSNAQRKKVAIVLSGGGAKGVAHIGVMKVIERAGIPVDMVTGTSMGSIVGGLYCCGWNAQLLDSIVRKQDWNFLLSDRDNYYSQNLFKRRKQNTYFLSKTFVFDKDKKTTTGGLVKGKNLDQLFEHLTKGYHDSMDFSHLPIPFACVATNIIDNTEHDFHSGILARAMRASMSIPGFFTPIRMGDKLLVDGGLRNNYPADIARSMGADYIIGSTVQGESKTADELNSSSAIIGQIIDVNCRHKYDENIAITNIPIHVNVDGYGAASFNQAAIDTLIRRGEEAAMAHWDELMALKRKLGLPDNYKPRPHKPNPMAMQPIDFKKDARNRRPDHNMLQGNLGVRFDTEELVALQLNGVYSLAHAPLDIEGTVRLGRNIMVGTKAMWMSNGLVNMSLDYNFYRHDIEVYEKGNNNYSITFNQHQARLRALNIDVKNLAMDIGVQWDYYNFYKLLVSNNSEHKNLTLNNEHLLSYHANFRYNSENTGLFPTRGAKFQAEYAYFTDNLLQYNGHKGFSELSAGWQMSFKLTKRLTLQPLLYGRMLFGDDIPLIRQNFIGGQWFGHYIDQQMPFVGVSWLERTDSKFAACQIKLQERLSTNNYILLKVVGAQHADKLDDIFAKGPTMGYQAAYYYRSMFGPMGATIGYSSKSKKINFFVNLGFEF</sequence>
<feature type="short sequence motif" description="GXGXXG" evidence="4">
    <location>
        <begin position="45"/>
        <end position="50"/>
    </location>
</feature>
<feature type="active site" description="Nucleophile" evidence="4">
    <location>
        <position position="74"/>
    </location>
</feature>
<dbReference type="CDD" id="cd07205">
    <property type="entry name" value="Pat_PNPLA6_PNPLA7_NTE1_like"/>
    <property type="match status" value="1"/>
</dbReference>
<dbReference type="InterPro" id="IPR043864">
    <property type="entry name" value="Omp85-like_dom"/>
</dbReference>
<dbReference type="Pfam" id="PF19143">
    <property type="entry name" value="Omp85_2"/>
    <property type="match status" value="1"/>
</dbReference>
<dbReference type="InterPro" id="IPR016035">
    <property type="entry name" value="Acyl_Trfase/lysoPLipase"/>
</dbReference>
<keyword evidence="7" id="KW-1185">Reference proteome</keyword>
<dbReference type="PROSITE" id="PS51635">
    <property type="entry name" value="PNPLA"/>
    <property type="match status" value="1"/>
</dbReference>
<organism evidence="6 7">
    <name type="scientific">Hallella colorans</name>
    <dbReference type="NCBI Taxonomy" id="1703337"/>
    <lineage>
        <taxon>Bacteria</taxon>
        <taxon>Pseudomonadati</taxon>
        <taxon>Bacteroidota</taxon>
        <taxon>Bacteroidia</taxon>
        <taxon>Bacteroidales</taxon>
        <taxon>Prevotellaceae</taxon>
        <taxon>Hallella</taxon>
    </lineage>
</organism>
<proteinExistence type="predicted"/>
<dbReference type="EMBL" id="QENY01000002">
    <property type="protein sequence ID" value="PVX58546.1"/>
    <property type="molecule type" value="Genomic_DNA"/>
</dbReference>
<evidence type="ECO:0000313" key="6">
    <source>
        <dbReference type="EMBL" id="PVX58546.1"/>
    </source>
</evidence>
<dbReference type="GO" id="GO:0016787">
    <property type="term" value="F:hydrolase activity"/>
    <property type="evidence" value="ECO:0007669"/>
    <property type="project" value="UniProtKB-UniRule"/>
</dbReference>
<feature type="domain" description="PNPLA" evidence="5">
    <location>
        <begin position="41"/>
        <end position="233"/>
    </location>
</feature>
<name>A0A2U0ULP5_9BACT</name>
<dbReference type="OrthoDB" id="9770965at2"/>
<dbReference type="SUPFAM" id="SSF52151">
    <property type="entry name" value="FabD/lysophospholipase-like"/>
    <property type="match status" value="1"/>
</dbReference>
<evidence type="ECO:0000259" key="5">
    <source>
        <dbReference type="PROSITE" id="PS51635"/>
    </source>
</evidence>
<dbReference type="PANTHER" id="PTHR14226">
    <property type="entry name" value="NEUROPATHY TARGET ESTERASE/SWISS CHEESE D.MELANOGASTER"/>
    <property type="match status" value="1"/>
</dbReference>
<keyword evidence="2 4" id="KW-0442">Lipid degradation</keyword>
<evidence type="ECO:0000313" key="7">
    <source>
        <dbReference type="Proteomes" id="UP000245870"/>
    </source>
</evidence>
<dbReference type="PANTHER" id="PTHR14226:SF76">
    <property type="entry name" value="NTE FAMILY PROTEIN RSSA"/>
    <property type="match status" value="1"/>
</dbReference>
<dbReference type="AlphaFoldDB" id="A0A2U0ULP5"/>
<evidence type="ECO:0000256" key="2">
    <source>
        <dbReference type="ARBA" id="ARBA00022963"/>
    </source>
</evidence>
<dbReference type="InterPro" id="IPR050301">
    <property type="entry name" value="NTE"/>
</dbReference>
<accession>A0A2U0ULP5</accession>
<feature type="short sequence motif" description="DGA/G" evidence="4">
    <location>
        <begin position="220"/>
        <end position="222"/>
    </location>
</feature>
<evidence type="ECO:0000256" key="1">
    <source>
        <dbReference type="ARBA" id="ARBA00022801"/>
    </source>
</evidence>
<reference evidence="6 7" key="1">
    <citation type="submission" date="2018-05" db="EMBL/GenBank/DDBJ databases">
        <title>Genomic Encyclopedia of Type Strains, Phase IV (KMG-IV): sequencing the most valuable type-strain genomes for metagenomic binning, comparative biology and taxonomic classification.</title>
        <authorList>
            <person name="Goeker M."/>
        </authorList>
    </citation>
    <scope>NUCLEOTIDE SEQUENCE [LARGE SCALE GENOMIC DNA]</scope>
    <source>
        <strain evidence="6 7">DSM 100333</strain>
    </source>
</reference>
<dbReference type="Pfam" id="PF01734">
    <property type="entry name" value="Patatin"/>
    <property type="match status" value="1"/>
</dbReference>
<gene>
    <name evidence="6" type="ORF">C7379_10264</name>
</gene>
<dbReference type="Proteomes" id="UP000245870">
    <property type="component" value="Unassembled WGS sequence"/>
</dbReference>
<protein>
    <submittedName>
        <fullName evidence="6">NTE family protein</fullName>
    </submittedName>
</protein>
<evidence type="ECO:0000256" key="4">
    <source>
        <dbReference type="PROSITE-ProRule" id="PRU01161"/>
    </source>
</evidence>
<feature type="short sequence motif" description="GXSXG" evidence="4">
    <location>
        <begin position="72"/>
        <end position="76"/>
    </location>
</feature>
<dbReference type="Gene3D" id="3.40.1090.10">
    <property type="entry name" value="Cytosolic phospholipase A2 catalytic domain"/>
    <property type="match status" value="1"/>
</dbReference>
<evidence type="ECO:0000256" key="3">
    <source>
        <dbReference type="ARBA" id="ARBA00023098"/>
    </source>
</evidence>
<feature type="active site" description="Proton acceptor" evidence="4">
    <location>
        <position position="220"/>
    </location>
</feature>
<keyword evidence="1 4" id="KW-0378">Hydrolase</keyword>
<keyword evidence="3 4" id="KW-0443">Lipid metabolism</keyword>
<dbReference type="Gene3D" id="2.40.160.50">
    <property type="entry name" value="membrane protein fhac: a member of the omp85/tpsb transporter family"/>
    <property type="match status" value="1"/>
</dbReference>
<dbReference type="GO" id="GO:0016042">
    <property type="term" value="P:lipid catabolic process"/>
    <property type="evidence" value="ECO:0007669"/>
    <property type="project" value="UniProtKB-UniRule"/>
</dbReference>
<comment type="caution">
    <text evidence="6">The sequence shown here is derived from an EMBL/GenBank/DDBJ whole genome shotgun (WGS) entry which is preliminary data.</text>
</comment>